<evidence type="ECO:0000313" key="2">
    <source>
        <dbReference type="Proteomes" id="UP001153331"/>
    </source>
</evidence>
<dbReference type="Proteomes" id="UP001153331">
    <property type="component" value="Unassembled WGS sequence"/>
</dbReference>
<name>A0ACC2I6H3_9PLEO</name>
<proteinExistence type="predicted"/>
<sequence length="366" mass="40578">MPAQDSHEDSGRADRPPKRQSRRPTKFMFIDSSNGGVNAKPDKVVRSFVMKSARNRKSWSTRPRSPKEEDAMEIRPQKQLPNQTSIQEEPAFATESWSPPCYRKDSLWDDYAATSPASSTSGSIFSAYGGDSPSSSHTSPFVEYSHACYTHDSALEHQTAVSHRDGFDVGFTRPLDCLSVPLDAHMQLLLDQFVEGSTPRLIPVDLHKTSSATAANWISTCIQSPNGAPYIYAALTASARAVGLNSEAYKWQAITEINKLLSNPKTGTDDTTIASVLILLAMEESDLANPGRRGSDRERSLTANSAHRVHTDAQHCPVHHYIQTSLCPAIRFHGPDRALQYGVTYRHDQTRHHNTLPTPLLRRRAT</sequence>
<dbReference type="EMBL" id="JAPHNI010000468">
    <property type="protein sequence ID" value="KAJ8110764.1"/>
    <property type="molecule type" value="Genomic_DNA"/>
</dbReference>
<organism evidence="1 2">
    <name type="scientific">Boeremia exigua</name>
    <dbReference type="NCBI Taxonomy" id="749465"/>
    <lineage>
        <taxon>Eukaryota</taxon>
        <taxon>Fungi</taxon>
        <taxon>Dikarya</taxon>
        <taxon>Ascomycota</taxon>
        <taxon>Pezizomycotina</taxon>
        <taxon>Dothideomycetes</taxon>
        <taxon>Pleosporomycetidae</taxon>
        <taxon>Pleosporales</taxon>
        <taxon>Pleosporineae</taxon>
        <taxon>Didymellaceae</taxon>
        <taxon>Boeremia</taxon>
    </lineage>
</organism>
<protein>
    <submittedName>
        <fullName evidence="1">Uncharacterized protein</fullName>
    </submittedName>
</protein>
<reference evidence="1" key="1">
    <citation type="submission" date="2022-11" db="EMBL/GenBank/DDBJ databases">
        <title>Genome Sequence of Boeremia exigua.</title>
        <authorList>
            <person name="Buettner E."/>
        </authorList>
    </citation>
    <scope>NUCLEOTIDE SEQUENCE</scope>
    <source>
        <strain evidence="1">CU02</strain>
    </source>
</reference>
<comment type="caution">
    <text evidence="1">The sequence shown here is derived from an EMBL/GenBank/DDBJ whole genome shotgun (WGS) entry which is preliminary data.</text>
</comment>
<evidence type="ECO:0000313" key="1">
    <source>
        <dbReference type="EMBL" id="KAJ8110764.1"/>
    </source>
</evidence>
<keyword evidence="2" id="KW-1185">Reference proteome</keyword>
<gene>
    <name evidence="1" type="ORF">OPT61_g6477</name>
</gene>
<accession>A0ACC2I6H3</accession>